<evidence type="ECO:0000256" key="1">
    <source>
        <dbReference type="SAM" id="MobiDB-lite"/>
    </source>
</evidence>
<dbReference type="InterPro" id="IPR006311">
    <property type="entry name" value="TAT_signal"/>
</dbReference>
<reference evidence="2 3" key="1">
    <citation type="journal article" date="2014" name="PLoS Genet.">
        <title>Phylogenetically driven sequencing of extremely halophilic archaea reveals strategies for static and dynamic osmo-response.</title>
        <authorList>
            <person name="Becker E.A."/>
            <person name="Seitzer P.M."/>
            <person name="Tritt A."/>
            <person name="Larsen D."/>
            <person name="Krusor M."/>
            <person name="Yao A.I."/>
            <person name="Wu D."/>
            <person name="Madern D."/>
            <person name="Eisen J.A."/>
            <person name="Darling A.E."/>
            <person name="Facciotti M.T."/>
        </authorList>
    </citation>
    <scope>NUCLEOTIDE SEQUENCE [LARGE SCALE GENOMIC DNA]</scope>
    <source>
        <strain evidence="2 3">DSM 8989</strain>
    </source>
</reference>
<dbReference type="AlphaFoldDB" id="M0NBT6"/>
<accession>M0NBT6</accession>
<keyword evidence="3" id="KW-1185">Reference proteome</keyword>
<dbReference type="PROSITE" id="PS51318">
    <property type="entry name" value="TAT"/>
    <property type="match status" value="1"/>
</dbReference>
<protein>
    <submittedName>
        <fullName evidence="2">Uncharacterized protein</fullName>
    </submittedName>
</protein>
<proteinExistence type="predicted"/>
<comment type="caution">
    <text evidence="2">The sequence shown here is derived from an EMBL/GenBank/DDBJ whole genome shotgun (WGS) entry which is preliminary data.</text>
</comment>
<dbReference type="Proteomes" id="UP000011625">
    <property type="component" value="Unassembled WGS sequence"/>
</dbReference>
<feature type="compositionally biased region" description="Basic and acidic residues" evidence="1">
    <location>
        <begin position="132"/>
        <end position="142"/>
    </location>
</feature>
<dbReference type="EMBL" id="AOME01000027">
    <property type="protein sequence ID" value="EMA54544.1"/>
    <property type="molecule type" value="Genomic_DNA"/>
</dbReference>
<dbReference type="STRING" id="1227456.C450_05795"/>
<gene>
    <name evidence="2" type="ORF">C450_05795</name>
</gene>
<evidence type="ECO:0000313" key="3">
    <source>
        <dbReference type="Proteomes" id="UP000011625"/>
    </source>
</evidence>
<feature type="region of interest" description="Disordered" evidence="1">
    <location>
        <begin position="131"/>
        <end position="156"/>
    </location>
</feature>
<dbReference type="PATRIC" id="fig|1227456.3.peg.1170"/>
<sequence length="305" mass="33147">MEDKHTKTGVGRRTFLAGTSSLAALPFIPVGVSSAKPTGNLTVLGDFESGLDGWKTNGGNELARFSTEEFPAAVIHETHALRVGIDGDPFPMIENKKRVKQADFADSPYLSAAVSPTITDSDSDVVCKFRYHHNDAPPDSDKTANAGKGRQKKPVLVEESPEITVPQMVPTRLYWDMSGLPEDELSSPKRLELVWYPADHPPAGGPRGRGPSGPFKYEGSMLIDDIRLSDSAADLAADAIPTKMQTYQLEHGVLTETVANEYEDGLEEGDLTFLDGTNIPYTFEITDDEKRFTIDDETFVVGGGV</sequence>
<dbReference type="RefSeq" id="WP_005041177.1">
    <property type="nucleotide sequence ID" value="NZ_AOME01000027.1"/>
</dbReference>
<name>M0NBT6_9EURY</name>
<organism evidence="2 3">
    <name type="scientific">Halococcus salifodinae DSM 8989</name>
    <dbReference type="NCBI Taxonomy" id="1227456"/>
    <lineage>
        <taxon>Archaea</taxon>
        <taxon>Methanobacteriati</taxon>
        <taxon>Methanobacteriota</taxon>
        <taxon>Stenosarchaea group</taxon>
        <taxon>Halobacteria</taxon>
        <taxon>Halobacteriales</taxon>
        <taxon>Halococcaceae</taxon>
        <taxon>Halococcus</taxon>
    </lineage>
</organism>
<evidence type="ECO:0000313" key="2">
    <source>
        <dbReference type="EMBL" id="EMA54544.1"/>
    </source>
</evidence>
<dbReference type="OrthoDB" id="199966at2157"/>